<protein>
    <submittedName>
        <fullName evidence="5">Uncharacterized protein</fullName>
    </submittedName>
</protein>
<name>A0A1P8K1T5_9BURK</name>
<dbReference type="InterPro" id="IPR002110">
    <property type="entry name" value="Ankyrin_rpt"/>
</dbReference>
<feature type="chain" id="PRO_5012207731" evidence="4">
    <location>
        <begin position="34"/>
        <end position="126"/>
    </location>
</feature>
<evidence type="ECO:0000256" key="4">
    <source>
        <dbReference type="SAM" id="SignalP"/>
    </source>
</evidence>
<dbReference type="SMART" id="SM00248">
    <property type="entry name" value="ANK"/>
    <property type="match status" value="2"/>
</dbReference>
<dbReference type="Pfam" id="PF12796">
    <property type="entry name" value="Ank_2"/>
    <property type="match status" value="1"/>
</dbReference>
<dbReference type="InterPro" id="IPR050889">
    <property type="entry name" value="Dendritic_Spine_Reg/Scaffold"/>
</dbReference>
<dbReference type="PROSITE" id="PS50297">
    <property type="entry name" value="ANK_REP_REGION"/>
    <property type="match status" value="2"/>
</dbReference>
<dbReference type="AlphaFoldDB" id="A0A1P8K1T5"/>
<evidence type="ECO:0000256" key="3">
    <source>
        <dbReference type="PROSITE-ProRule" id="PRU00023"/>
    </source>
</evidence>
<keyword evidence="6" id="KW-1185">Reference proteome</keyword>
<dbReference type="STRING" id="1842727.RD110_24490"/>
<dbReference type="KEGG" id="rhy:RD110_24490"/>
<evidence type="ECO:0000256" key="2">
    <source>
        <dbReference type="ARBA" id="ARBA00023043"/>
    </source>
</evidence>
<evidence type="ECO:0000256" key="1">
    <source>
        <dbReference type="ARBA" id="ARBA00022737"/>
    </source>
</evidence>
<feature type="signal peptide" evidence="4">
    <location>
        <begin position="1"/>
        <end position="33"/>
    </location>
</feature>
<dbReference type="Gene3D" id="1.25.40.20">
    <property type="entry name" value="Ankyrin repeat-containing domain"/>
    <property type="match status" value="1"/>
</dbReference>
<dbReference type="Proteomes" id="UP000186609">
    <property type="component" value="Chromosome"/>
</dbReference>
<dbReference type="EMBL" id="CP019236">
    <property type="protein sequence ID" value="APW39974.1"/>
    <property type="molecule type" value="Genomic_DNA"/>
</dbReference>
<gene>
    <name evidence="5" type="ORF">RD110_24490</name>
</gene>
<sequence>MNPVLATQGNTVKKLLLRTALSLACVFSVAAVAQGANTAPLMQAAGAGEADKVSALLAKGADPDARDANGQTALMLAASAGHYETVRRLLIGGANKQLQDPSGKTALDLATEHHHVDLIALMREAS</sequence>
<dbReference type="InterPro" id="IPR036770">
    <property type="entry name" value="Ankyrin_rpt-contain_sf"/>
</dbReference>
<accession>A0A1P8K1T5</accession>
<evidence type="ECO:0000313" key="6">
    <source>
        <dbReference type="Proteomes" id="UP000186609"/>
    </source>
</evidence>
<dbReference type="SUPFAM" id="SSF48403">
    <property type="entry name" value="Ankyrin repeat"/>
    <property type="match status" value="1"/>
</dbReference>
<organism evidence="5 6">
    <name type="scientific">Rhodoferax koreensis</name>
    <dbReference type="NCBI Taxonomy" id="1842727"/>
    <lineage>
        <taxon>Bacteria</taxon>
        <taxon>Pseudomonadati</taxon>
        <taxon>Pseudomonadota</taxon>
        <taxon>Betaproteobacteria</taxon>
        <taxon>Burkholderiales</taxon>
        <taxon>Comamonadaceae</taxon>
        <taxon>Rhodoferax</taxon>
    </lineage>
</organism>
<evidence type="ECO:0000313" key="5">
    <source>
        <dbReference type="EMBL" id="APW39974.1"/>
    </source>
</evidence>
<dbReference type="PANTHER" id="PTHR24166">
    <property type="entry name" value="ROLLING PEBBLES, ISOFORM B"/>
    <property type="match status" value="1"/>
</dbReference>
<proteinExistence type="predicted"/>
<feature type="repeat" description="ANK" evidence="3">
    <location>
        <begin position="36"/>
        <end position="68"/>
    </location>
</feature>
<keyword evidence="1" id="KW-0677">Repeat</keyword>
<keyword evidence="2 3" id="KW-0040">ANK repeat</keyword>
<dbReference type="PANTHER" id="PTHR24166:SF48">
    <property type="entry name" value="PROTEIN VAPYRIN"/>
    <property type="match status" value="1"/>
</dbReference>
<keyword evidence="4" id="KW-0732">Signal</keyword>
<dbReference type="PROSITE" id="PS50088">
    <property type="entry name" value="ANK_REPEAT"/>
    <property type="match status" value="2"/>
</dbReference>
<reference evidence="5 6" key="1">
    <citation type="submission" date="2017-01" db="EMBL/GenBank/DDBJ databases">
        <authorList>
            <person name="Mah S.A."/>
            <person name="Swanson W.J."/>
            <person name="Moy G.W."/>
            <person name="Vacquier V.D."/>
        </authorList>
    </citation>
    <scope>NUCLEOTIDE SEQUENCE [LARGE SCALE GENOMIC DNA]</scope>
    <source>
        <strain evidence="5 6">DCY110</strain>
    </source>
</reference>
<feature type="repeat" description="ANK" evidence="3">
    <location>
        <begin position="69"/>
        <end position="101"/>
    </location>
</feature>